<feature type="region of interest" description="Disordered" evidence="1">
    <location>
        <begin position="89"/>
        <end position="111"/>
    </location>
</feature>
<accession>A0A0M0BRY6</accession>
<dbReference type="EMBL" id="LFWU01000101">
    <property type="protein sequence ID" value="KON31357.1"/>
    <property type="molecule type" value="Genomic_DNA"/>
</dbReference>
<evidence type="ECO:0000313" key="3">
    <source>
        <dbReference type="Proteomes" id="UP000037237"/>
    </source>
</evidence>
<evidence type="ECO:0000256" key="1">
    <source>
        <dbReference type="SAM" id="MobiDB-lite"/>
    </source>
</evidence>
<reference evidence="2 3" key="1">
    <citation type="submission" date="2015-06" db="EMBL/GenBank/DDBJ databases">
        <title>New insights into the roles of widespread benthic archaea in carbon and nitrogen cycling.</title>
        <authorList>
            <person name="Lazar C.S."/>
            <person name="Baker B.J."/>
            <person name="Seitz K.W."/>
            <person name="Hyde A.S."/>
            <person name="Dick G.J."/>
            <person name="Hinrichs K.-U."/>
            <person name="Teske A.P."/>
        </authorList>
    </citation>
    <scope>NUCLEOTIDE SEQUENCE [LARGE SCALE GENOMIC DNA]</scope>
    <source>
        <strain evidence="2">SG8-32-1</strain>
    </source>
</reference>
<organism evidence="2 3">
    <name type="scientific">miscellaneous Crenarchaeota group-1 archaeon SG8-32-1</name>
    <dbReference type="NCBI Taxonomy" id="1685124"/>
    <lineage>
        <taxon>Archaea</taxon>
        <taxon>Candidatus Bathyarchaeota</taxon>
        <taxon>MCG-1</taxon>
    </lineage>
</organism>
<name>A0A0M0BRY6_9ARCH</name>
<evidence type="ECO:0000313" key="2">
    <source>
        <dbReference type="EMBL" id="KON31357.1"/>
    </source>
</evidence>
<feature type="compositionally biased region" description="Polar residues" evidence="1">
    <location>
        <begin position="89"/>
        <end position="109"/>
    </location>
</feature>
<gene>
    <name evidence="2" type="ORF">AC477_04230</name>
</gene>
<sequence>MRKPTSSWIRSANELLQANIDHRRILFGARAVDDHFDAQRKKKIPLSQIKWDMNMLGSNTASQMIDFIDHQKTIIELTKSECANIEVRSNPQGSQSFDLPQNLKRQTGPNRARKDSYSALLLGNWFAKIYYDMYEAQAKPKPVNDFIPRIIK</sequence>
<proteinExistence type="predicted"/>
<dbReference type="Proteomes" id="UP000037237">
    <property type="component" value="Unassembled WGS sequence"/>
</dbReference>
<protein>
    <submittedName>
        <fullName evidence="2">Uncharacterized protein</fullName>
    </submittedName>
</protein>
<comment type="caution">
    <text evidence="2">The sequence shown here is derived from an EMBL/GenBank/DDBJ whole genome shotgun (WGS) entry which is preliminary data.</text>
</comment>
<dbReference type="AlphaFoldDB" id="A0A0M0BRY6"/>